<dbReference type="EMBL" id="QJJQ01000013">
    <property type="protein sequence ID" value="PXW84870.1"/>
    <property type="molecule type" value="Genomic_DNA"/>
</dbReference>
<evidence type="ECO:0000256" key="2">
    <source>
        <dbReference type="ARBA" id="ARBA00022730"/>
    </source>
</evidence>
<dbReference type="GO" id="GO:0008270">
    <property type="term" value="F:zinc ion binding"/>
    <property type="evidence" value="ECO:0007669"/>
    <property type="project" value="UniProtKB-UniRule"/>
</dbReference>
<dbReference type="AlphaFoldDB" id="A0A2V3VT95"/>
<dbReference type="GO" id="GO:0003735">
    <property type="term" value="F:structural constituent of ribosome"/>
    <property type="evidence" value="ECO:0007669"/>
    <property type="project" value="InterPro"/>
</dbReference>
<dbReference type="PANTHER" id="PTHR19836">
    <property type="entry name" value="30S RIBOSOMAL PROTEIN S14"/>
    <property type="match status" value="1"/>
</dbReference>
<keyword evidence="3 10" id="KW-0862">Zinc</keyword>
<comment type="similarity">
    <text evidence="9 10">Belongs to the universal ribosomal protein uS14 family. Zinc-binding uS14 subfamily.</text>
</comment>
<dbReference type="HAMAP" id="MF_01364_B">
    <property type="entry name" value="Ribosomal_uS14_2_B"/>
    <property type="match status" value="1"/>
</dbReference>
<keyword evidence="5 10" id="KW-0689">Ribosomal protein</keyword>
<evidence type="ECO:0000256" key="10">
    <source>
        <dbReference type="HAMAP-Rule" id="MF_01364"/>
    </source>
</evidence>
<dbReference type="Gene3D" id="4.10.830.10">
    <property type="entry name" value="30s Ribosomal Protein S14, Chain N"/>
    <property type="match status" value="1"/>
</dbReference>
<dbReference type="GO" id="GO:0015935">
    <property type="term" value="C:small ribosomal subunit"/>
    <property type="evidence" value="ECO:0007669"/>
    <property type="project" value="TreeGrafter"/>
</dbReference>
<dbReference type="FunFam" id="4.10.830.10:FF:000001">
    <property type="entry name" value="30S ribosomal protein S14 type Z"/>
    <property type="match status" value="1"/>
</dbReference>
<comment type="subunit">
    <text evidence="8 10">Part of the 30S ribosomal subunit. Contacts proteins S3 and S10.</text>
</comment>
<organism evidence="11 12">
    <name type="scientific">Pseudogracilibacillus auburnensis</name>
    <dbReference type="NCBI Taxonomy" id="1494959"/>
    <lineage>
        <taxon>Bacteria</taxon>
        <taxon>Bacillati</taxon>
        <taxon>Bacillota</taxon>
        <taxon>Bacilli</taxon>
        <taxon>Bacillales</taxon>
        <taxon>Bacillaceae</taxon>
        <taxon>Pseudogracilibacillus</taxon>
    </lineage>
</organism>
<reference evidence="11 12" key="1">
    <citation type="submission" date="2018-05" db="EMBL/GenBank/DDBJ databases">
        <title>Genomic Encyclopedia of Type Strains, Phase IV (KMG-IV): sequencing the most valuable type-strain genomes for metagenomic binning, comparative biology and taxonomic classification.</title>
        <authorList>
            <person name="Goeker M."/>
        </authorList>
    </citation>
    <scope>NUCLEOTIDE SEQUENCE [LARGE SCALE GENOMIC DNA]</scope>
    <source>
        <strain evidence="11 12">DSM 28556</strain>
    </source>
</reference>
<dbReference type="Pfam" id="PF00253">
    <property type="entry name" value="Ribosomal_S14"/>
    <property type="match status" value="1"/>
</dbReference>
<evidence type="ECO:0000256" key="8">
    <source>
        <dbReference type="ARBA" id="ARBA00047110"/>
    </source>
</evidence>
<keyword evidence="2 10" id="KW-0699">rRNA-binding</keyword>
<keyword evidence="1 10" id="KW-0479">Metal-binding</keyword>
<evidence type="ECO:0000256" key="3">
    <source>
        <dbReference type="ARBA" id="ARBA00022833"/>
    </source>
</evidence>
<name>A0A2V3VT95_9BACI</name>
<evidence type="ECO:0000256" key="7">
    <source>
        <dbReference type="ARBA" id="ARBA00035167"/>
    </source>
</evidence>
<keyword evidence="12" id="KW-1185">Reference proteome</keyword>
<dbReference type="GO" id="GO:0019843">
    <property type="term" value="F:rRNA binding"/>
    <property type="evidence" value="ECO:0007669"/>
    <property type="project" value="UniProtKB-UniRule"/>
</dbReference>
<evidence type="ECO:0000256" key="5">
    <source>
        <dbReference type="ARBA" id="ARBA00022980"/>
    </source>
</evidence>
<keyword evidence="6 10" id="KW-0687">Ribonucleoprotein</keyword>
<feature type="binding site" evidence="10">
    <location>
        <position position="49"/>
    </location>
    <ligand>
        <name>Zn(2+)</name>
        <dbReference type="ChEBI" id="CHEBI:29105"/>
    </ligand>
</feature>
<dbReference type="GO" id="GO:0006412">
    <property type="term" value="P:translation"/>
    <property type="evidence" value="ECO:0007669"/>
    <property type="project" value="UniProtKB-UniRule"/>
</dbReference>
<dbReference type="InterPro" id="IPR023053">
    <property type="entry name" value="Ribosomal_uS14_bact"/>
</dbReference>
<evidence type="ECO:0000256" key="6">
    <source>
        <dbReference type="ARBA" id="ARBA00023274"/>
    </source>
</evidence>
<gene>
    <name evidence="10" type="primary">rpsZ</name>
    <name evidence="10" type="synonym">rpsN</name>
    <name evidence="11" type="ORF">DFR56_113115</name>
</gene>
<keyword evidence="4 10" id="KW-0694">RNA-binding</keyword>
<evidence type="ECO:0000313" key="11">
    <source>
        <dbReference type="EMBL" id="PXW84870.1"/>
    </source>
</evidence>
<sequence length="67" mass="7908">MQGGKFVAKKSMIAKQKRPQKYKVREYTRCERCGRPHSVIRKFKLCRICFRELAHKGQIPGVKKASW</sequence>
<feature type="binding site" evidence="10">
    <location>
        <position position="46"/>
    </location>
    <ligand>
        <name>Zn(2+)</name>
        <dbReference type="ChEBI" id="CHEBI:29105"/>
    </ligand>
</feature>
<evidence type="ECO:0000256" key="4">
    <source>
        <dbReference type="ARBA" id="ARBA00022884"/>
    </source>
</evidence>
<feature type="binding site" evidence="10">
    <location>
        <position position="30"/>
    </location>
    <ligand>
        <name>Zn(2+)</name>
        <dbReference type="ChEBI" id="CHEBI:29105"/>
    </ligand>
</feature>
<dbReference type="InterPro" id="IPR018271">
    <property type="entry name" value="Ribosomal_uS14_CS"/>
</dbReference>
<dbReference type="NCBIfam" id="NF005974">
    <property type="entry name" value="PRK08061.1"/>
    <property type="match status" value="1"/>
</dbReference>
<dbReference type="PROSITE" id="PS00527">
    <property type="entry name" value="RIBOSOMAL_S14"/>
    <property type="match status" value="1"/>
</dbReference>
<dbReference type="Proteomes" id="UP000247978">
    <property type="component" value="Unassembled WGS sequence"/>
</dbReference>
<evidence type="ECO:0000256" key="9">
    <source>
        <dbReference type="ARBA" id="ARBA00060857"/>
    </source>
</evidence>
<dbReference type="InterPro" id="IPR001209">
    <property type="entry name" value="Ribosomal_uS14"/>
</dbReference>
<comment type="cofactor">
    <cofactor evidence="10">
        <name>Zn(2+)</name>
        <dbReference type="ChEBI" id="CHEBI:29105"/>
    </cofactor>
    <text evidence="10">Binds 1 zinc ion per subunit.</text>
</comment>
<accession>A0A2V3VT95</accession>
<evidence type="ECO:0000313" key="12">
    <source>
        <dbReference type="Proteomes" id="UP000247978"/>
    </source>
</evidence>
<dbReference type="PANTHER" id="PTHR19836:SF26">
    <property type="entry name" value="SMALL RIBOSOMAL SUBUNIT PROTEIN US14B"/>
    <property type="match status" value="1"/>
</dbReference>
<comment type="caution">
    <text evidence="11">The sequence shown here is derived from an EMBL/GenBank/DDBJ whole genome shotgun (WGS) entry which is preliminary data.</text>
</comment>
<feature type="binding site" evidence="10">
    <location>
        <position position="33"/>
    </location>
    <ligand>
        <name>Zn(2+)</name>
        <dbReference type="ChEBI" id="CHEBI:29105"/>
    </ligand>
</feature>
<dbReference type="SUPFAM" id="SSF57716">
    <property type="entry name" value="Glucocorticoid receptor-like (DNA-binding domain)"/>
    <property type="match status" value="1"/>
</dbReference>
<evidence type="ECO:0000256" key="1">
    <source>
        <dbReference type="ARBA" id="ARBA00022723"/>
    </source>
</evidence>
<comment type="function">
    <text evidence="10">Binds 16S rRNA, required for the assembly of 30S particles and may also be responsible for determining the conformation of the 16S rRNA at the A site.</text>
</comment>
<proteinExistence type="inferred from homology"/>
<protein>
    <recommendedName>
        <fullName evidence="7 10">Small ribosomal subunit protein uS14</fullName>
    </recommendedName>
</protein>
<dbReference type="InterPro" id="IPR043140">
    <property type="entry name" value="Ribosomal_uS14_sf"/>
</dbReference>